<dbReference type="AlphaFoldDB" id="A0AA85IZI4"/>
<dbReference type="Proteomes" id="UP000050795">
    <property type="component" value="Unassembled WGS sequence"/>
</dbReference>
<evidence type="ECO:0000313" key="2">
    <source>
        <dbReference type="Proteomes" id="UP000050795"/>
    </source>
</evidence>
<organism evidence="2 3">
    <name type="scientific">Trichobilharzia regenti</name>
    <name type="common">Nasal bird schistosome</name>
    <dbReference type="NCBI Taxonomy" id="157069"/>
    <lineage>
        <taxon>Eukaryota</taxon>
        <taxon>Metazoa</taxon>
        <taxon>Spiralia</taxon>
        <taxon>Lophotrochozoa</taxon>
        <taxon>Platyhelminthes</taxon>
        <taxon>Trematoda</taxon>
        <taxon>Digenea</taxon>
        <taxon>Strigeidida</taxon>
        <taxon>Schistosomatoidea</taxon>
        <taxon>Schistosomatidae</taxon>
        <taxon>Trichobilharzia</taxon>
    </lineage>
</organism>
<evidence type="ECO:0000256" key="1">
    <source>
        <dbReference type="SAM" id="SignalP"/>
    </source>
</evidence>
<name>A0AA85IZI4_TRIRE</name>
<protein>
    <submittedName>
        <fullName evidence="3">Uncharacterized protein</fullName>
    </submittedName>
</protein>
<feature type="signal peptide" evidence="1">
    <location>
        <begin position="1"/>
        <end position="20"/>
    </location>
</feature>
<reference evidence="3" key="2">
    <citation type="submission" date="2023-11" db="UniProtKB">
        <authorList>
            <consortium name="WormBaseParasite"/>
        </authorList>
    </citation>
    <scope>IDENTIFICATION</scope>
</reference>
<proteinExistence type="predicted"/>
<evidence type="ECO:0000313" key="3">
    <source>
        <dbReference type="WBParaSite" id="TREG1_120240.1"/>
    </source>
</evidence>
<sequence>MKFVYLICFVTCLVISGGSAAPSGNRIEETQDEQAIGDEEFENDTDFYTFADEVSAGIHKLLFGPAYIQFHDEIQLNQNDTDVPVVLEEGI</sequence>
<feature type="chain" id="PRO_5041707164" evidence="1">
    <location>
        <begin position="21"/>
        <end position="91"/>
    </location>
</feature>
<keyword evidence="2" id="KW-1185">Reference proteome</keyword>
<keyword evidence="1" id="KW-0732">Signal</keyword>
<reference evidence="2" key="1">
    <citation type="submission" date="2022-06" db="EMBL/GenBank/DDBJ databases">
        <authorList>
            <person name="Berger JAMES D."/>
            <person name="Berger JAMES D."/>
        </authorList>
    </citation>
    <scope>NUCLEOTIDE SEQUENCE [LARGE SCALE GENOMIC DNA]</scope>
</reference>
<dbReference type="WBParaSite" id="TREG1_120240.1">
    <property type="protein sequence ID" value="TREG1_120240.1"/>
    <property type="gene ID" value="TREG1_120240"/>
</dbReference>
<accession>A0AA85IZI4</accession>